<feature type="region of interest" description="Disordered" evidence="1">
    <location>
        <begin position="1"/>
        <end position="39"/>
    </location>
</feature>
<evidence type="ECO:0000256" key="1">
    <source>
        <dbReference type="SAM" id="MobiDB-lite"/>
    </source>
</evidence>
<dbReference type="Pfam" id="PF10139">
    <property type="entry name" value="Virul_Fac"/>
    <property type="match status" value="1"/>
</dbReference>
<dbReference type="eggNOG" id="COG4458">
    <property type="taxonomic scope" value="Bacteria"/>
</dbReference>
<dbReference type="InterPro" id="IPR017030">
    <property type="entry name" value="Vir_effector_SfrC"/>
</dbReference>
<dbReference type="EMBL" id="AFWV01000011">
    <property type="protein sequence ID" value="EGV17230.1"/>
    <property type="molecule type" value="Genomic_DNA"/>
</dbReference>
<dbReference type="STRING" id="768671.ThimaDRAFT_3262"/>
<feature type="region of interest" description="Disordered" evidence="1">
    <location>
        <begin position="738"/>
        <end position="761"/>
    </location>
</feature>
<dbReference type="PATRIC" id="fig|768671.3.peg.3445"/>
<protein>
    <submittedName>
        <fullName evidence="2">Virulence effector protein SrfC</fullName>
    </submittedName>
</protein>
<feature type="compositionally biased region" description="Acidic residues" evidence="1">
    <location>
        <begin position="20"/>
        <end position="31"/>
    </location>
</feature>
<evidence type="ECO:0000313" key="2">
    <source>
        <dbReference type="EMBL" id="EGV17230.1"/>
    </source>
</evidence>
<dbReference type="Proteomes" id="UP000005459">
    <property type="component" value="Unassembled WGS sequence"/>
</dbReference>
<keyword evidence="3" id="KW-1185">Reference proteome</keyword>
<gene>
    <name evidence="2" type="ORF">ThimaDRAFT_3262</name>
</gene>
<name>F9UEA9_9GAMM</name>
<dbReference type="PIRSF" id="PIRSF034586">
    <property type="entry name" value="Vir_effector_SfrC"/>
    <property type="match status" value="1"/>
</dbReference>
<accession>F9UEA9</accession>
<reference evidence="2 3" key="1">
    <citation type="submission" date="2011-06" db="EMBL/GenBank/DDBJ databases">
        <title>The draft genome of Thiocapsa marina 5811.</title>
        <authorList>
            <consortium name="US DOE Joint Genome Institute (JGI-PGF)"/>
            <person name="Lucas S."/>
            <person name="Han J."/>
            <person name="Cheng J.-F."/>
            <person name="Goodwin L."/>
            <person name="Pitluck S."/>
            <person name="Peters L."/>
            <person name="Land M.L."/>
            <person name="Hauser L."/>
            <person name="Vogl K."/>
            <person name="Liu Z."/>
            <person name="Imhoff J."/>
            <person name="Thiel V."/>
            <person name="Frigaard N.-U."/>
            <person name="Bryant D."/>
            <person name="Woyke T.J."/>
        </authorList>
    </citation>
    <scope>NUCLEOTIDE SEQUENCE [LARGE SCALE GENOMIC DNA]</scope>
    <source>
        <strain evidence="2 3">5811</strain>
    </source>
</reference>
<dbReference type="AlphaFoldDB" id="F9UEA9"/>
<feature type="compositionally biased region" description="Basic residues" evidence="1">
    <location>
        <begin position="1"/>
        <end position="11"/>
    </location>
</feature>
<feature type="region of interest" description="Disordered" evidence="1">
    <location>
        <begin position="864"/>
        <end position="883"/>
    </location>
</feature>
<evidence type="ECO:0000313" key="3">
    <source>
        <dbReference type="Proteomes" id="UP000005459"/>
    </source>
</evidence>
<proteinExistence type="predicted"/>
<organism evidence="2 3">
    <name type="scientific">Thiocapsa marina 5811</name>
    <dbReference type="NCBI Taxonomy" id="768671"/>
    <lineage>
        <taxon>Bacteria</taxon>
        <taxon>Pseudomonadati</taxon>
        <taxon>Pseudomonadota</taxon>
        <taxon>Gammaproteobacteria</taxon>
        <taxon>Chromatiales</taxon>
        <taxon>Chromatiaceae</taxon>
        <taxon>Thiocapsa</taxon>
    </lineage>
</organism>
<sequence>MGRAQRTHRASVRASTKELNDDEAESSEETMTDTSHASRAAELIRRSRALYEGSGEAIEWVAEVRRHSRRLDRESDSLTDKLRRTRNLATRLGRAAGRSVSVGFFGLSQAGKSYLISALAAGESGELETDVEGRRLNFIQHVNPPGHGKEATGLVTRFTRRPSTAPPGYPLELSLFSEVDLAKVLGNAFFNDFDREQVEVDLSPGHLRRHLAALQARRTAAPTGGVSEDDVVDLLEYFEKRFPKTTEQLKADYWPTAIALAPYLEPADRAALFSVLWGEVRELTETYLALRRGLADAGHADAAYAPLSALVRTDASGELSQGDSIMNVDILERLGRDDADRIEIVPRRGETLLPAVALPRSLLAALTTELRFVLAETPRTGLLEQVDLLDFPGYRGRLAVANLAEVRKQLQDDQVDPVAQLVLRGKVAFLFERYTDDQEMNLLVLCAPSHKQSDVKDLGPVLETWVHATQGADPATRARRDPGLIWAFTMFDFRLNPVPSETEDLMRKGWEGMMKLALLERFGAYDWLREWSPGKPFDNLFLVRKPRMATAVIETDASGEQAILPGQRARLDLLRRTFCEDPTVQKHLADPQAAWDSMLSFNDGGISRLAAYLGRVAAPEGKLARIGEQLDAGIEELVRHRFGPYFRAEGAAEVDSKRRLADRVIGALRQRPNRFAALLGALQPPKEGLRALYLRADAVVGQPAPATTPAASDAARTPAPSSDGGLIDLDALLGGAASGYPPGADSSTTKGGADAPPPAATNENAARFVRAVLSYWVGHLKALPEDPHWLRHMGLDKGALEDLIGELITGADRSGLDQALIALIDSAESQTAAMRSQLAERQVFVTATRINRFVDYLGSDDLPPDDRPRSLVGQQRPVFAPPPPIPHRGMPALPETPVNFPALYIVDWFETFRALAIANAGHAAGRDISPEQNARLGQILALVAGGGAGST</sequence>